<gene>
    <name evidence="1" type="ORF">S06H3_37002</name>
</gene>
<proteinExistence type="predicted"/>
<dbReference type="EMBL" id="BARV01022444">
    <property type="protein sequence ID" value="GAI20228.1"/>
    <property type="molecule type" value="Genomic_DNA"/>
</dbReference>
<organism evidence="1">
    <name type="scientific">marine sediment metagenome</name>
    <dbReference type="NCBI Taxonomy" id="412755"/>
    <lineage>
        <taxon>unclassified sequences</taxon>
        <taxon>metagenomes</taxon>
        <taxon>ecological metagenomes</taxon>
    </lineage>
</organism>
<accession>X1LM98</accession>
<reference evidence="1" key="1">
    <citation type="journal article" date="2014" name="Front. Microbiol.">
        <title>High frequency of phylogenetically diverse reductive dehalogenase-homologous genes in deep subseafloor sedimentary metagenomes.</title>
        <authorList>
            <person name="Kawai M."/>
            <person name="Futagami T."/>
            <person name="Toyoda A."/>
            <person name="Takaki Y."/>
            <person name="Nishi S."/>
            <person name="Hori S."/>
            <person name="Arai W."/>
            <person name="Tsubouchi T."/>
            <person name="Morono Y."/>
            <person name="Uchiyama I."/>
            <person name="Ito T."/>
            <person name="Fujiyama A."/>
            <person name="Inagaki F."/>
            <person name="Takami H."/>
        </authorList>
    </citation>
    <scope>NUCLEOTIDE SEQUENCE</scope>
    <source>
        <strain evidence="1">Expedition CK06-06</strain>
    </source>
</reference>
<comment type="caution">
    <text evidence="1">The sequence shown here is derived from an EMBL/GenBank/DDBJ whole genome shotgun (WGS) entry which is preliminary data.</text>
</comment>
<evidence type="ECO:0000313" key="1">
    <source>
        <dbReference type="EMBL" id="GAI20228.1"/>
    </source>
</evidence>
<protein>
    <submittedName>
        <fullName evidence="1">Uncharacterized protein</fullName>
    </submittedName>
</protein>
<feature type="non-terminal residue" evidence="1">
    <location>
        <position position="271"/>
    </location>
</feature>
<dbReference type="AlphaFoldDB" id="X1LM98"/>
<sequence>WRYQYLPAFEFTKSRGLESYEKLFEPKLIEPIEKFLWEGDSVPTIDGDNAKPSEVVKLSESEEAIEDFVSMGILNRKDVPIVLGGRPGLKFVDPRVKESQSISFRSVDKEDLLSNEDFLNEKSKEPTATEWFRNLYLWLNAHRRWIGSGKSRHQEGYWYHKIILTADGNLVEGRNTWLPDFQLSDPLLKDLAELSKQSKAILHPDILAGAKDEEERQTVRGFLLGLTGVQLLDSIAICKETLLPKILITAQKPSPADLVKYTTYCQQILGE</sequence>
<feature type="non-terminal residue" evidence="1">
    <location>
        <position position="1"/>
    </location>
</feature>
<name>X1LM98_9ZZZZ</name>